<evidence type="ECO:0000256" key="1">
    <source>
        <dbReference type="SAM" id="MobiDB-lite"/>
    </source>
</evidence>
<sequence length="363" mass="41781">MYRQPILPLLNFHLSWISEIDDKHVTQWTSQERLKLLEKLVYMSSHADLRKVSRIINEIVPESAVDFTRVLPRVLSLYIFSYLDPRSLCRAAQASLKVSWYWKLLSESNSLWALKCQQLGWQLPNLGIYQENGVCKRIYIEHMQYLRVSQSHLMNLELKEVRKNLAHEEKNDRDKEEKSRRKQRLPSRDNQVAWSSSNGHQTSPSKIVFGKRSSSTISKSCEGRSIPKSSKEVAGPSSVTSTTSMTTGSKNKRSTIAAVTERLSAPLERRTNSAAYHPPILDIIRSVERLYLRKSTENYKTTTAMIVAPRGHRFVALTPEDVRALPSPPAYRIERYEAKEFEVPRNPSTRQAQIFQLIKDVPT</sequence>
<dbReference type="EMBL" id="UXSR01005611">
    <property type="protein sequence ID" value="VDD82964.1"/>
    <property type="molecule type" value="Genomic_DNA"/>
</dbReference>
<feature type="region of interest" description="Disordered" evidence="1">
    <location>
        <begin position="166"/>
        <end position="255"/>
    </location>
</feature>
<dbReference type="Pfam" id="PF12937">
    <property type="entry name" value="F-box-like"/>
    <property type="match status" value="1"/>
</dbReference>
<dbReference type="Gene3D" id="1.20.1280.50">
    <property type="match status" value="1"/>
</dbReference>
<reference evidence="3 4" key="1">
    <citation type="submission" date="2018-10" db="EMBL/GenBank/DDBJ databases">
        <authorList>
            <consortium name="Pathogen Informatics"/>
        </authorList>
    </citation>
    <scope>NUCLEOTIDE SEQUENCE [LARGE SCALE GENOMIC DNA]</scope>
</reference>
<dbReference type="AlphaFoldDB" id="A0A0R3UMJ0"/>
<dbReference type="SUPFAM" id="SSF81383">
    <property type="entry name" value="F-box domain"/>
    <property type="match status" value="1"/>
</dbReference>
<gene>
    <name evidence="3" type="ORF">MCOS_LOCUS8967</name>
</gene>
<dbReference type="OrthoDB" id="10257471at2759"/>
<feature type="compositionally biased region" description="Polar residues" evidence="1">
    <location>
        <begin position="188"/>
        <end position="205"/>
    </location>
</feature>
<feature type="compositionally biased region" description="Basic and acidic residues" evidence="1">
    <location>
        <begin position="166"/>
        <end position="179"/>
    </location>
</feature>
<proteinExistence type="predicted"/>
<dbReference type="InterPro" id="IPR036047">
    <property type="entry name" value="F-box-like_dom_sf"/>
</dbReference>
<evidence type="ECO:0000313" key="4">
    <source>
        <dbReference type="Proteomes" id="UP000267029"/>
    </source>
</evidence>
<organism evidence="3 4">
    <name type="scientific">Mesocestoides corti</name>
    <name type="common">Flatworm</name>
    <dbReference type="NCBI Taxonomy" id="53468"/>
    <lineage>
        <taxon>Eukaryota</taxon>
        <taxon>Metazoa</taxon>
        <taxon>Spiralia</taxon>
        <taxon>Lophotrochozoa</taxon>
        <taxon>Platyhelminthes</taxon>
        <taxon>Cestoda</taxon>
        <taxon>Eucestoda</taxon>
        <taxon>Cyclophyllidea</taxon>
        <taxon>Mesocestoididae</taxon>
        <taxon>Mesocestoides</taxon>
    </lineage>
</organism>
<feature type="domain" description="F-box" evidence="2">
    <location>
        <begin position="70"/>
        <end position="117"/>
    </location>
</feature>
<evidence type="ECO:0000313" key="3">
    <source>
        <dbReference type="EMBL" id="VDD82964.1"/>
    </source>
</evidence>
<name>A0A0R3UMJ0_MESCO</name>
<dbReference type="Proteomes" id="UP000267029">
    <property type="component" value="Unassembled WGS sequence"/>
</dbReference>
<keyword evidence="4" id="KW-1185">Reference proteome</keyword>
<dbReference type="InterPro" id="IPR052805">
    <property type="entry name" value="GEF_Ubiquitin-Prot_Reg"/>
</dbReference>
<dbReference type="STRING" id="53468.A0A0R3UMJ0"/>
<accession>A0A0R3UMJ0</accession>
<dbReference type="InterPro" id="IPR001810">
    <property type="entry name" value="F-box_dom"/>
</dbReference>
<protein>
    <recommendedName>
        <fullName evidence="2">F-box domain-containing protein</fullName>
    </recommendedName>
</protein>
<evidence type="ECO:0000259" key="2">
    <source>
        <dbReference type="Pfam" id="PF12937"/>
    </source>
</evidence>
<feature type="compositionally biased region" description="Low complexity" evidence="1">
    <location>
        <begin position="237"/>
        <end position="249"/>
    </location>
</feature>
<dbReference type="PANTHER" id="PTHR46857">
    <property type="entry name" value="EPITHELIAL CELL-TRANSFORMING SEQUENCE 2 ONCOGENE-LIKE"/>
    <property type="match status" value="1"/>
</dbReference>
<dbReference type="PANTHER" id="PTHR46857:SF2">
    <property type="entry name" value="F-BOX ONLY PROTEIN 16"/>
    <property type="match status" value="1"/>
</dbReference>